<protein>
    <submittedName>
        <fullName evidence="2">Uncharacterized protein</fullName>
    </submittedName>
</protein>
<accession>A0A397WPX4</accession>
<gene>
    <name evidence="2" type="ORF">BXU00_00365</name>
</gene>
<evidence type="ECO:0000256" key="1">
    <source>
        <dbReference type="SAM" id="Phobius"/>
    </source>
</evidence>
<name>A0A397WPX4_9ARCH</name>
<organism evidence="2 3">
    <name type="scientific">Candidatus Nanoclepta minutus</name>
    <dbReference type="NCBI Taxonomy" id="1940235"/>
    <lineage>
        <taxon>Archaea</taxon>
        <taxon>Nanobdellota</taxon>
        <taxon>Candidatus Nanoclepta</taxon>
    </lineage>
</organism>
<comment type="caution">
    <text evidence="2">The sequence shown here is derived from an EMBL/GenBank/DDBJ whole genome shotgun (WGS) entry which is preliminary data.</text>
</comment>
<proteinExistence type="predicted"/>
<dbReference type="Proteomes" id="UP000266622">
    <property type="component" value="Unassembled WGS sequence"/>
</dbReference>
<keyword evidence="1" id="KW-0812">Transmembrane</keyword>
<evidence type="ECO:0000313" key="2">
    <source>
        <dbReference type="EMBL" id="RIB35549.1"/>
    </source>
</evidence>
<dbReference type="EMBL" id="MWMI01000001">
    <property type="protein sequence ID" value="RIB35549.1"/>
    <property type="molecule type" value="Genomic_DNA"/>
</dbReference>
<sequence>MKGVIGILMKVLFEIIVFIIIIMLIIYSINAFALLSNLEDKKYISLVSFIESNIKESGSKVWEDTVTYNPFVYTLYFNFTDGRIYLYKCDVVEQKMVFYNITQDTMIKDLENSNCYPIYVSREVLDDKVTVRIEGGSLMELENKRSLYVSLYNLKYSEETTIVNYGGTESTIVTVYGANIKDISTSFTISQRSIIKDTSSYLFGLGDKIWKGAIVSSDCSMYSGYVRCMLDYKYLINQGFLFPVKLTVIVNYDGERSEVVLKAK</sequence>
<reference evidence="2 3" key="1">
    <citation type="journal article" date="2018" name="Syst. Appl. Microbiol.">
        <title>A new symbiotic nanoarchaeote (Candidatus Nanoclepta minutus) and its host (Zestosphaera tikiterensis gen. nov., sp. nov.) from a New Zealand hot spring.</title>
        <authorList>
            <person name="St John E."/>
            <person name="Liu Y."/>
            <person name="Podar M."/>
            <person name="Stott M.B."/>
            <person name="Meneghin J."/>
            <person name="Chen Z."/>
            <person name="Lagutin K."/>
            <person name="Mitchell K."/>
            <person name="Reysenbach A.L."/>
        </authorList>
    </citation>
    <scope>NUCLEOTIDE SEQUENCE [LARGE SCALE GENOMIC DNA]</scope>
    <source>
        <strain evidence="2">NZ3</strain>
    </source>
</reference>
<evidence type="ECO:0000313" key="3">
    <source>
        <dbReference type="Proteomes" id="UP000266622"/>
    </source>
</evidence>
<feature type="transmembrane region" description="Helical" evidence="1">
    <location>
        <begin position="12"/>
        <end position="35"/>
    </location>
</feature>
<keyword evidence="1" id="KW-0472">Membrane</keyword>
<dbReference type="AlphaFoldDB" id="A0A397WPX4"/>
<keyword evidence="1" id="KW-1133">Transmembrane helix</keyword>